<evidence type="ECO:0000313" key="2">
    <source>
        <dbReference type="EMBL" id="MBA0868542.1"/>
    </source>
</evidence>
<proteinExistence type="predicted"/>
<evidence type="ECO:0000313" key="3">
    <source>
        <dbReference type="Proteomes" id="UP000593576"/>
    </source>
</evidence>
<dbReference type="InterPro" id="IPR002156">
    <property type="entry name" value="RNaseH_domain"/>
</dbReference>
<evidence type="ECO:0000259" key="1">
    <source>
        <dbReference type="Pfam" id="PF13456"/>
    </source>
</evidence>
<dbReference type="Proteomes" id="UP000593576">
    <property type="component" value="Unassembled WGS sequence"/>
</dbReference>
<dbReference type="GO" id="GO:0004523">
    <property type="term" value="F:RNA-DNA hybrid ribonuclease activity"/>
    <property type="evidence" value="ECO:0007669"/>
    <property type="project" value="InterPro"/>
</dbReference>
<reference evidence="2 3" key="1">
    <citation type="journal article" date="2019" name="Genome Biol. Evol.">
        <title>Insights into the evolution of the New World diploid cottons (Gossypium, subgenus Houzingenia) based on genome sequencing.</title>
        <authorList>
            <person name="Grover C.E."/>
            <person name="Arick M.A. 2nd"/>
            <person name="Thrash A."/>
            <person name="Conover J.L."/>
            <person name="Sanders W.S."/>
            <person name="Peterson D.G."/>
            <person name="Frelichowski J.E."/>
            <person name="Scheffler J.A."/>
            <person name="Scheffler B.E."/>
            <person name="Wendel J.F."/>
        </authorList>
    </citation>
    <scope>NUCLEOTIDE SEQUENCE [LARGE SCALE GENOMIC DNA]</scope>
    <source>
        <strain evidence="2">1</strain>
        <tissue evidence="2">Leaf</tissue>
    </source>
</reference>
<dbReference type="PANTHER" id="PTHR47723">
    <property type="entry name" value="OS05G0353850 PROTEIN"/>
    <property type="match status" value="1"/>
</dbReference>
<organism evidence="2 3">
    <name type="scientific">Gossypium schwendimanii</name>
    <name type="common">Cotton</name>
    <dbReference type="NCBI Taxonomy" id="34291"/>
    <lineage>
        <taxon>Eukaryota</taxon>
        <taxon>Viridiplantae</taxon>
        <taxon>Streptophyta</taxon>
        <taxon>Embryophyta</taxon>
        <taxon>Tracheophyta</taxon>
        <taxon>Spermatophyta</taxon>
        <taxon>Magnoliopsida</taxon>
        <taxon>eudicotyledons</taxon>
        <taxon>Gunneridae</taxon>
        <taxon>Pentapetalae</taxon>
        <taxon>rosids</taxon>
        <taxon>malvids</taxon>
        <taxon>Malvales</taxon>
        <taxon>Malvaceae</taxon>
        <taxon>Malvoideae</taxon>
        <taxon>Gossypium</taxon>
    </lineage>
</organism>
<dbReference type="AlphaFoldDB" id="A0A7J9MBT1"/>
<protein>
    <recommendedName>
        <fullName evidence="1">RNase H type-1 domain-containing protein</fullName>
    </recommendedName>
</protein>
<keyword evidence="3" id="KW-1185">Reference proteome</keyword>
<dbReference type="Gene3D" id="3.30.420.10">
    <property type="entry name" value="Ribonuclease H-like superfamily/Ribonuclease H"/>
    <property type="match status" value="1"/>
</dbReference>
<dbReference type="OrthoDB" id="961708at2759"/>
<feature type="domain" description="RNase H type-1" evidence="1">
    <location>
        <begin position="2"/>
        <end position="66"/>
    </location>
</feature>
<name>A0A7J9MBT1_GOSSC</name>
<accession>A0A7J9MBT1</accession>
<dbReference type="PANTHER" id="PTHR47723:SF19">
    <property type="entry name" value="POLYNUCLEOTIDYL TRANSFERASE, RIBONUCLEASE H-LIKE SUPERFAMILY PROTEIN"/>
    <property type="match status" value="1"/>
</dbReference>
<dbReference type="InterPro" id="IPR036397">
    <property type="entry name" value="RNaseH_sf"/>
</dbReference>
<dbReference type="EMBL" id="JABFAF010000010">
    <property type="protein sequence ID" value="MBA0868542.1"/>
    <property type="molecule type" value="Genomic_DNA"/>
</dbReference>
<dbReference type="GO" id="GO:0003676">
    <property type="term" value="F:nucleic acid binding"/>
    <property type="evidence" value="ECO:0007669"/>
    <property type="project" value="InterPro"/>
</dbReference>
<dbReference type="InterPro" id="IPR053151">
    <property type="entry name" value="RNase_H-like"/>
</dbReference>
<comment type="caution">
    <text evidence="2">The sequence shown here is derived from an EMBL/GenBank/DDBJ whole genome shotgun (WGS) entry which is preliminary data.</text>
</comment>
<dbReference type="Pfam" id="PF13456">
    <property type="entry name" value="RVT_3"/>
    <property type="match status" value="1"/>
</dbReference>
<sequence length="78" mass="8659">MSGLSAVGGVLRNNKGEWILGYNRFLGKCFAATAELWDLLDGLFIVQKQGYNEFIIRSDNLKNVIYTSESKSGGSKMH</sequence>
<gene>
    <name evidence="2" type="ORF">Goshw_015355</name>
</gene>